<comment type="caution">
    <text evidence="1">The sequence shown here is derived from an EMBL/GenBank/DDBJ whole genome shotgun (WGS) entry which is preliminary data.</text>
</comment>
<sequence>MMIQLLFQLVFVEMGLILALVFGTPIRGLLIKALDLVKQGRGTIVAKTVAGTVSVVFISSLYSVIKIQKRSMETGSVNPTEEVLLAYHLLEASLMGFSLFLGLVIDRLHYYNKQLKRLKDSLEEIKQLQKGYTKGEHDSEELEEETKKK</sequence>
<evidence type="ECO:0000313" key="1">
    <source>
        <dbReference type="EMBL" id="KAH7859893.1"/>
    </source>
</evidence>
<accession>A0ACB7Z3L7</accession>
<dbReference type="Proteomes" id="UP000828048">
    <property type="component" value="Chromosome 4"/>
</dbReference>
<gene>
    <name evidence="1" type="ORF">Vadar_006797</name>
</gene>
<name>A0ACB7Z3L7_9ERIC</name>
<dbReference type="EMBL" id="CM037154">
    <property type="protein sequence ID" value="KAH7859893.1"/>
    <property type="molecule type" value="Genomic_DNA"/>
</dbReference>
<protein>
    <submittedName>
        <fullName evidence="1">Uncharacterized protein</fullName>
    </submittedName>
</protein>
<organism evidence="1 2">
    <name type="scientific">Vaccinium darrowii</name>
    <dbReference type="NCBI Taxonomy" id="229202"/>
    <lineage>
        <taxon>Eukaryota</taxon>
        <taxon>Viridiplantae</taxon>
        <taxon>Streptophyta</taxon>
        <taxon>Embryophyta</taxon>
        <taxon>Tracheophyta</taxon>
        <taxon>Spermatophyta</taxon>
        <taxon>Magnoliopsida</taxon>
        <taxon>eudicotyledons</taxon>
        <taxon>Gunneridae</taxon>
        <taxon>Pentapetalae</taxon>
        <taxon>asterids</taxon>
        <taxon>Ericales</taxon>
        <taxon>Ericaceae</taxon>
        <taxon>Vaccinioideae</taxon>
        <taxon>Vaccinieae</taxon>
        <taxon>Vaccinium</taxon>
    </lineage>
</organism>
<keyword evidence="2" id="KW-1185">Reference proteome</keyword>
<reference evidence="1 2" key="1">
    <citation type="journal article" date="2021" name="Hortic Res">
        <title>High-quality reference genome and annotation aids understanding of berry development for evergreen blueberry (Vaccinium darrowii).</title>
        <authorList>
            <person name="Yu J."/>
            <person name="Hulse-Kemp A.M."/>
            <person name="Babiker E."/>
            <person name="Staton M."/>
        </authorList>
    </citation>
    <scope>NUCLEOTIDE SEQUENCE [LARGE SCALE GENOMIC DNA]</scope>
    <source>
        <strain evidence="2">cv. NJ 8807/NJ 8810</strain>
        <tissue evidence="1">Young leaf</tissue>
    </source>
</reference>
<proteinExistence type="predicted"/>
<evidence type="ECO:0000313" key="2">
    <source>
        <dbReference type="Proteomes" id="UP000828048"/>
    </source>
</evidence>